<keyword evidence="2" id="KW-0723">Serine/threonine-protein kinase</keyword>
<evidence type="ECO:0000256" key="3">
    <source>
        <dbReference type="ARBA" id="ARBA00022679"/>
    </source>
</evidence>
<keyword evidence="4" id="KW-0547">Nucleotide-binding</keyword>
<dbReference type="PANTHER" id="PTHR47634:SF9">
    <property type="entry name" value="PROTEIN KINASE DOMAIN-CONTAINING PROTEIN-RELATED"/>
    <property type="match status" value="1"/>
</dbReference>
<dbReference type="EMBL" id="KN831783">
    <property type="protein sequence ID" value="KIM40282.1"/>
    <property type="molecule type" value="Genomic_DNA"/>
</dbReference>
<dbReference type="GO" id="GO:0004674">
    <property type="term" value="F:protein serine/threonine kinase activity"/>
    <property type="evidence" value="ECO:0007669"/>
    <property type="project" value="UniProtKB-KW"/>
</dbReference>
<evidence type="ECO:0000256" key="6">
    <source>
        <dbReference type="ARBA" id="ARBA00022840"/>
    </source>
</evidence>
<dbReference type="HOGENOM" id="CLU_1938416_0_0_1"/>
<evidence type="ECO:0000313" key="11">
    <source>
        <dbReference type="Proteomes" id="UP000053424"/>
    </source>
</evidence>
<organism evidence="10 11">
    <name type="scientific">Hebeloma cylindrosporum</name>
    <dbReference type="NCBI Taxonomy" id="76867"/>
    <lineage>
        <taxon>Eukaryota</taxon>
        <taxon>Fungi</taxon>
        <taxon>Dikarya</taxon>
        <taxon>Basidiomycota</taxon>
        <taxon>Agaricomycotina</taxon>
        <taxon>Agaricomycetes</taxon>
        <taxon>Agaricomycetidae</taxon>
        <taxon>Agaricales</taxon>
        <taxon>Agaricineae</taxon>
        <taxon>Hymenogastraceae</taxon>
        <taxon>Hebeloma</taxon>
    </lineage>
</organism>
<keyword evidence="5" id="KW-0418">Kinase</keyword>
<dbReference type="GO" id="GO:0000245">
    <property type="term" value="P:spliceosomal complex assembly"/>
    <property type="evidence" value="ECO:0007669"/>
    <property type="project" value="TreeGrafter"/>
</dbReference>
<keyword evidence="6" id="KW-0067">ATP-binding</keyword>
<reference evidence="11" key="2">
    <citation type="submission" date="2015-01" db="EMBL/GenBank/DDBJ databases">
        <title>Evolutionary Origins and Diversification of the Mycorrhizal Mutualists.</title>
        <authorList>
            <consortium name="DOE Joint Genome Institute"/>
            <consortium name="Mycorrhizal Genomics Consortium"/>
            <person name="Kohler A."/>
            <person name="Kuo A."/>
            <person name="Nagy L.G."/>
            <person name="Floudas D."/>
            <person name="Copeland A."/>
            <person name="Barry K.W."/>
            <person name="Cichocki N."/>
            <person name="Veneault-Fourrey C."/>
            <person name="LaButti K."/>
            <person name="Lindquist E.A."/>
            <person name="Lipzen A."/>
            <person name="Lundell T."/>
            <person name="Morin E."/>
            <person name="Murat C."/>
            <person name="Riley R."/>
            <person name="Ohm R."/>
            <person name="Sun H."/>
            <person name="Tunlid A."/>
            <person name="Henrissat B."/>
            <person name="Grigoriev I.V."/>
            <person name="Hibbett D.S."/>
            <person name="Martin F."/>
        </authorList>
    </citation>
    <scope>NUCLEOTIDE SEQUENCE [LARGE SCALE GENOMIC DNA]</scope>
    <source>
        <strain evidence="11">h7</strain>
    </source>
</reference>
<evidence type="ECO:0000256" key="7">
    <source>
        <dbReference type="ARBA" id="ARBA00047899"/>
    </source>
</evidence>
<dbReference type="OrthoDB" id="5979581at2759"/>
<keyword evidence="11" id="KW-1185">Reference proteome</keyword>
<proteinExistence type="predicted"/>
<dbReference type="InterPro" id="IPR000719">
    <property type="entry name" value="Prot_kinase_dom"/>
</dbReference>
<evidence type="ECO:0000256" key="4">
    <source>
        <dbReference type="ARBA" id="ARBA00022741"/>
    </source>
</evidence>
<gene>
    <name evidence="10" type="ORF">M413DRAFT_446459</name>
</gene>
<dbReference type="InterPro" id="IPR051334">
    <property type="entry name" value="SRPK"/>
</dbReference>
<evidence type="ECO:0000256" key="2">
    <source>
        <dbReference type="ARBA" id="ARBA00022527"/>
    </source>
</evidence>
<dbReference type="Gene3D" id="3.30.200.20">
    <property type="entry name" value="Phosphorylase Kinase, domain 1"/>
    <property type="match status" value="1"/>
</dbReference>
<comment type="catalytic activity">
    <reaction evidence="8">
        <text>L-seryl-[protein] + ATP = O-phospho-L-seryl-[protein] + ADP + H(+)</text>
        <dbReference type="Rhea" id="RHEA:17989"/>
        <dbReference type="Rhea" id="RHEA-COMP:9863"/>
        <dbReference type="Rhea" id="RHEA-COMP:11604"/>
        <dbReference type="ChEBI" id="CHEBI:15378"/>
        <dbReference type="ChEBI" id="CHEBI:29999"/>
        <dbReference type="ChEBI" id="CHEBI:30616"/>
        <dbReference type="ChEBI" id="CHEBI:83421"/>
        <dbReference type="ChEBI" id="CHEBI:456216"/>
        <dbReference type="EC" id="2.7.11.1"/>
    </reaction>
</comment>
<feature type="domain" description="Protein kinase" evidence="9">
    <location>
        <begin position="1"/>
        <end position="130"/>
    </location>
</feature>
<dbReference type="GO" id="GO:0050684">
    <property type="term" value="P:regulation of mRNA processing"/>
    <property type="evidence" value="ECO:0007669"/>
    <property type="project" value="TreeGrafter"/>
</dbReference>
<keyword evidence="3" id="KW-0808">Transferase</keyword>
<dbReference type="STRING" id="686832.A0A0C2YGQ7"/>
<reference evidence="10 11" key="1">
    <citation type="submission" date="2014-04" db="EMBL/GenBank/DDBJ databases">
        <authorList>
            <consortium name="DOE Joint Genome Institute"/>
            <person name="Kuo A."/>
            <person name="Gay G."/>
            <person name="Dore J."/>
            <person name="Kohler A."/>
            <person name="Nagy L.G."/>
            <person name="Floudas D."/>
            <person name="Copeland A."/>
            <person name="Barry K.W."/>
            <person name="Cichocki N."/>
            <person name="Veneault-Fourrey C."/>
            <person name="LaButti K."/>
            <person name="Lindquist E.A."/>
            <person name="Lipzen A."/>
            <person name="Lundell T."/>
            <person name="Morin E."/>
            <person name="Murat C."/>
            <person name="Sun H."/>
            <person name="Tunlid A."/>
            <person name="Henrissat B."/>
            <person name="Grigoriev I.V."/>
            <person name="Hibbett D.S."/>
            <person name="Martin F."/>
            <person name="Nordberg H.P."/>
            <person name="Cantor M.N."/>
            <person name="Hua S.X."/>
        </authorList>
    </citation>
    <scope>NUCLEOTIDE SEQUENCE [LARGE SCALE GENOMIC DNA]</scope>
    <source>
        <strain evidence="11">h7</strain>
    </source>
</reference>
<dbReference type="GO" id="GO:0005737">
    <property type="term" value="C:cytoplasm"/>
    <property type="evidence" value="ECO:0007669"/>
    <property type="project" value="TreeGrafter"/>
</dbReference>
<evidence type="ECO:0000256" key="8">
    <source>
        <dbReference type="ARBA" id="ARBA00048679"/>
    </source>
</evidence>
<protein>
    <recommendedName>
        <fullName evidence="1">non-specific serine/threonine protein kinase</fullName>
        <ecNumber evidence="1">2.7.11.1</ecNumber>
    </recommendedName>
</protein>
<dbReference type="GO" id="GO:0005634">
    <property type="term" value="C:nucleus"/>
    <property type="evidence" value="ECO:0007669"/>
    <property type="project" value="TreeGrafter"/>
</dbReference>
<sequence>MKILIGDLFIADKRGHWDDLGTLKVLQESNPRSPGYAHVCHLLGSFILQGPNGNHIWKPYLLLEAMGPSVLDLYGTLPGAMPLELLKRVCKHVLHALQYLHEDCGIIHTGERSSSFAVAFLFNTLLRYQG</sequence>
<evidence type="ECO:0000256" key="1">
    <source>
        <dbReference type="ARBA" id="ARBA00012513"/>
    </source>
</evidence>
<dbReference type="Gene3D" id="1.10.510.10">
    <property type="entry name" value="Transferase(Phosphotransferase) domain 1"/>
    <property type="match status" value="1"/>
</dbReference>
<dbReference type="AlphaFoldDB" id="A0A0C2YGQ7"/>
<dbReference type="PROSITE" id="PS50011">
    <property type="entry name" value="PROTEIN_KINASE_DOM"/>
    <property type="match status" value="1"/>
</dbReference>
<dbReference type="Proteomes" id="UP000053424">
    <property type="component" value="Unassembled WGS sequence"/>
</dbReference>
<evidence type="ECO:0000256" key="5">
    <source>
        <dbReference type="ARBA" id="ARBA00022777"/>
    </source>
</evidence>
<evidence type="ECO:0000313" key="10">
    <source>
        <dbReference type="EMBL" id="KIM40282.1"/>
    </source>
</evidence>
<dbReference type="EC" id="2.7.11.1" evidence="1"/>
<dbReference type="GO" id="GO:0005524">
    <property type="term" value="F:ATP binding"/>
    <property type="evidence" value="ECO:0007669"/>
    <property type="project" value="UniProtKB-KW"/>
</dbReference>
<evidence type="ECO:0000259" key="9">
    <source>
        <dbReference type="PROSITE" id="PS50011"/>
    </source>
</evidence>
<name>A0A0C2YGQ7_HEBCY</name>
<dbReference type="InterPro" id="IPR011009">
    <property type="entry name" value="Kinase-like_dom_sf"/>
</dbReference>
<dbReference type="SUPFAM" id="SSF56112">
    <property type="entry name" value="Protein kinase-like (PK-like)"/>
    <property type="match status" value="1"/>
</dbReference>
<dbReference type="PANTHER" id="PTHR47634">
    <property type="entry name" value="PROTEIN KINASE DOMAIN-CONTAINING PROTEIN-RELATED"/>
    <property type="match status" value="1"/>
</dbReference>
<comment type="catalytic activity">
    <reaction evidence="7">
        <text>L-threonyl-[protein] + ATP = O-phospho-L-threonyl-[protein] + ADP + H(+)</text>
        <dbReference type="Rhea" id="RHEA:46608"/>
        <dbReference type="Rhea" id="RHEA-COMP:11060"/>
        <dbReference type="Rhea" id="RHEA-COMP:11605"/>
        <dbReference type="ChEBI" id="CHEBI:15378"/>
        <dbReference type="ChEBI" id="CHEBI:30013"/>
        <dbReference type="ChEBI" id="CHEBI:30616"/>
        <dbReference type="ChEBI" id="CHEBI:61977"/>
        <dbReference type="ChEBI" id="CHEBI:456216"/>
        <dbReference type="EC" id="2.7.11.1"/>
    </reaction>
</comment>
<accession>A0A0C2YGQ7</accession>